<evidence type="ECO:0000313" key="2">
    <source>
        <dbReference type="Proteomes" id="UP000613768"/>
    </source>
</evidence>
<organism evidence="1 2">
    <name type="scientific">Pseudomarimonas arenosa</name>
    <dbReference type="NCBI Taxonomy" id="2774145"/>
    <lineage>
        <taxon>Bacteria</taxon>
        <taxon>Pseudomonadati</taxon>
        <taxon>Pseudomonadota</taxon>
        <taxon>Gammaproteobacteria</taxon>
        <taxon>Lysobacterales</taxon>
        <taxon>Lysobacteraceae</taxon>
        <taxon>Pseudomarimonas</taxon>
    </lineage>
</organism>
<evidence type="ECO:0000313" key="1">
    <source>
        <dbReference type="EMBL" id="MBD8524371.1"/>
    </source>
</evidence>
<protein>
    <submittedName>
        <fullName evidence="1">Uncharacterized protein</fullName>
    </submittedName>
</protein>
<dbReference type="RefSeq" id="WP_192027724.1">
    <property type="nucleotide sequence ID" value="NZ_JACYTR010000002.1"/>
</dbReference>
<name>A0AAW3ZDX3_9GAMM</name>
<dbReference type="InterPro" id="IPR036390">
    <property type="entry name" value="WH_DNA-bd_sf"/>
</dbReference>
<gene>
    <name evidence="1" type="ORF">IFO71_01330</name>
</gene>
<dbReference type="AlphaFoldDB" id="A0AAW3ZDX3"/>
<sequence length="332" mass="36544">MTIRLEKTLRNLRNTRDFRAELLSIAADLAENPIAAVIRVEDPAISEVTVRDEWCRMLAAVKPEITARMRLELKPAPAARVKTNSVRIGVPASELIPLDRPNYRAEVLRLLVGASVTNHGTCSVKGLIEQIGASQTPIREALQALKYCGLLKERFGDQVDLGPENLSTELIAMLRARSQMLRFRFERGARLRTPVELLDRAVSLLGSSQTPTWSGIALSGVPVAHAEVPTLNIAGMPRLDLVAFVPRDVRTFDAPAIRKLSDGLEYEPNVLATAPVVVTLVRADEHETRTNVIEGVRCASVMDVLLAMIDMGLREEASVYASNMRTRTAPKL</sequence>
<dbReference type="SUPFAM" id="SSF46785">
    <property type="entry name" value="Winged helix' DNA-binding domain"/>
    <property type="match status" value="1"/>
</dbReference>
<dbReference type="EMBL" id="JACYTR010000002">
    <property type="protein sequence ID" value="MBD8524371.1"/>
    <property type="molecule type" value="Genomic_DNA"/>
</dbReference>
<reference evidence="1 2" key="1">
    <citation type="submission" date="2020-09" db="EMBL/GenBank/DDBJ databases">
        <title>Pseudoxanthomonas sp. CAU 1598 isolated from sand of Yaerae Beach.</title>
        <authorList>
            <person name="Kim W."/>
        </authorList>
    </citation>
    <scope>NUCLEOTIDE SEQUENCE [LARGE SCALE GENOMIC DNA]</scope>
    <source>
        <strain evidence="1 2">CAU 1598</strain>
    </source>
</reference>
<proteinExistence type="predicted"/>
<accession>A0AAW3ZDX3</accession>
<comment type="caution">
    <text evidence="1">The sequence shown here is derived from an EMBL/GenBank/DDBJ whole genome shotgun (WGS) entry which is preliminary data.</text>
</comment>
<dbReference type="Proteomes" id="UP000613768">
    <property type="component" value="Unassembled WGS sequence"/>
</dbReference>
<keyword evidence="2" id="KW-1185">Reference proteome</keyword>